<comment type="caution">
    <text evidence="6">The sequence shown here is derived from an EMBL/GenBank/DDBJ whole genome shotgun (WGS) entry which is preliminary data.</text>
</comment>
<dbReference type="AlphaFoldDB" id="A0A7V1EHU3"/>
<evidence type="ECO:0000256" key="1">
    <source>
        <dbReference type="ARBA" id="ARBA00004127"/>
    </source>
</evidence>
<proteinExistence type="predicted"/>
<evidence type="ECO:0000256" key="2">
    <source>
        <dbReference type="ARBA" id="ARBA00022692"/>
    </source>
</evidence>
<feature type="transmembrane region" description="Helical" evidence="5">
    <location>
        <begin position="84"/>
        <end position="108"/>
    </location>
</feature>
<dbReference type="InterPro" id="IPR007318">
    <property type="entry name" value="Phopholipid_MeTrfase"/>
</dbReference>
<dbReference type="Pfam" id="PF04191">
    <property type="entry name" value="PEMT"/>
    <property type="match status" value="1"/>
</dbReference>
<name>A0A7V1EHU3_UNCW3</name>
<accession>A0A7V1EHU3</accession>
<dbReference type="GO" id="GO:0012505">
    <property type="term" value="C:endomembrane system"/>
    <property type="evidence" value="ECO:0007669"/>
    <property type="project" value="UniProtKB-SubCell"/>
</dbReference>
<feature type="transmembrane region" description="Helical" evidence="5">
    <location>
        <begin position="33"/>
        <end position="54"/>
    </location>
</feature>
<gene>
    <name evidence="6" type="ORF">ENP86_05150</name>
</gene>
<dbReference type="EMBL" id="DSKY01000014">
    <property type="protein sequence ID" value="HDY58921.1"/>
    <property type="molecule type" value="Genomic_DNA"/>
</dbReference>
<comment type="subcellular location">
    <subcellularLocation>
        <location evidence="1">Endomembrane system</location>
        <topology evidence="1">Multi-pass membrane protein</topology>
    </subcellularLocation>
</comment>
<evidence type="ECO:0008006" key="7">
    <source>
        <dbReference type="Google" id="ProtNLM"/>
    </source>
</evidence>
<keyword evidence="2 5" id="KW-0812">Transmembrane</keyword>
<dbReference type="Gene3D" id="1.20.120.1630">
    <property type="match status" value="1"/>
</dbReference>
<reference evidence="6" key="1">
    <citation type="journal article" date="2020" name="mSystems">
        <title>Genome- and Community-Level Interaction Insights into Carbon Utilization and Element Cycling Functions of Hydrothermarchaeota in Hydrothermal Sediment.</title>
        <authorList>
            <person name="Zhou Z."/>
            <person name="Liu Y."/>
            <person name="Xu W."/>
            <person name="Pan J."/>
            <person name="Luo Z.H."/>
            <person name="Li M."/>
        </authorList>
    </citation>
    <scope>NUCLEOTIDE SEQUENCE [LARGE SCALE GENOMIC DNA]</scope>
    <source>
        <strain evidence="6">SpSt-258</strain>
    </source>
</reference>
<evidence type="ECO:0000313" key="6">
    <source>
        <dbReference type="EMBL" id="HDY58921.1"/>
    </source>
</evidence>
<sequence length="112" mass="13517">MFPRFVFFTFNFSHLTSYFLISLKEKIAAIIRFYYVFFFIIFSAHFRLLLYRWIGINDESINRLVTDGIYAYTRNPIYLFFDSFWFGIFIINGDIVLLILLIILSLTLHPLF</sequence>
<evidence type="ECO:0000256" key="4">
    <source>
        <dbReference type="ARBA" id="ARBA00023136"/>
    </source>
</evidence>
<evidence type="ECO:0000256" key="3">
    <source>
        <dbReference type="ARBA" id="ARBA00022989"/>
    </source>
</evidence>
<protein>
    <recommendedName>
        <fullName evidence="7">Isoprenylcysteine carboxylmethyltransferase family protein</fullName>
    </recommendedName>
</protein>
<feature type="transmembrane region" description="Helical" evidence="5">
    <location>
        <begin position="6"/>
        <end position="21"/>
    </location>
</feature>
<evidence type="ECO:0000256" key="5">
    <source>
        <dbReference type="SAM" id="Phobius"/>
    </source>
</evidence>
<organism evidence="6">
    <name type="scientific">candidate division WOR-3 bacterium</name>
    <dbReference type="NCBI Taxonomy" id="2052148"/>
    <lineage>
        <taxon>Bacteria</taxon>
        <taxon>Bacteria division WOR-3</taxon>
    </lineage>
</organism>
<keyword evidence="3 5" id="KW-1133">Transmembrane helix</keyword>
<keyword evidence="4 5" id="KW-0472">Membrane</keyword>